<evidence type="ECO:0000259" key="9">
    <source>
        <dbReference type="Pfam" id="PF01266"/>
    </source>
</evidence>
<dbReference type="Gene3D" id="3.40.50.720">
    <property type="entry name" value="NAD(P)-binding Rossmann-like Domain"/>
    <property type="match status" value="1"/>
</dbReference>
<evidence type="ECO:0000313" key="11">
    <source>
        <dbReference type="Proteomes" id="UP001519295"/>
    </source>
</evidence>
<comment type="catalytic activity">
    <reaction evidence="8">
        <text>a D-alpha-amino acid + O2 + H2O = a 2-oxocarboxylate + H2O2 + NH4(+)</text>
        <dbReference type="Rhea" id="RHEA:21816"/>
        <dbReference type="ChEBI" id="CHEBI:15377"/>
        <dbReference type="ChEBI" id="CHEBI:15379"/>
        <dbReference type="ChEBI" id="CHEBI:16240"/>
        <dbReference type="ChEBI" id="CHEBI:28938"/>
        <dbReference type="ChEBI" id="CHEBI:35179"/>
        <dbReference type="ChEBI" id="CHEBI:59871"/>
        <dbReference type="EC" id="1.4.3.3"/>
    </reaction>
    <physiologicalReaction direction="left-to-right" evidence="8">
        <dbReference type="Rhea" id="RHEA:21817"/>
    </physiologicalReaction>
</comment>
<dbReference type="InterPro" id="IPR006076">
    <property type="entry name" value="FAD-dep_OxRdtase"/>
</dbReference>
<evidence type="ECO:0000256" key="6">
    <source>
        <dbReference type="ARBA" id="ARBA00039101"/>
    </source>
</evidence>
<dbReference type="InterPro" id="IPR023209">
    <property type="entry name" value="DAO"/>
</dbReference>
<sequence length="315" mass="33325">MGGRQYDAVVVGAGVIGLTVGVCLAEQGLRVQVYARDLPASTTSAVASAMVEPSFSPGAVGEWERAGITTFTELAGIDGTGGTVRRGRLAARNTSEPLPGLDMCPPEERPEGFTMAARATLPIVDMGVYLDHLGRRLTDAGGRLEQRVVTTLDEVAGEAPLLANCTGLGARELVGDPTVRPVRGQQVVVTNPGVDEFFLSSPYEPEWTAYWPYPGRVILGGSQGMDDENTEPDPELAEAILSRCRAVEPRLRDAQVIGHQVGLRPSRPSVRLEVERIGDSRCVHDYGHGGAGVTLSWGTAREAAALLLAGSRTAV</sequence>
<evidence type="ECO:0000256" key="4">
    <source>
        <dbReference type="ARBA" id="ARBA00022827"/>
    </source>
</evidence>
<dbReference type="Pfam" id="PF01266">
    <property type="entry name" value="DAO"/>
    <property type="match status" value="1"/>
</dbReference>
<protein>
    <recommendedName>
        <fullName evidence="7">D-amino-acid oxidase</fullName>
        <ecNumber evidence="6">1.4.3.3</ecNumber>
    </recommendedName>
</protein>
<evidence type="ECO:0000256" key="5">
    <source>
        <dbReference type="ARBA" id="ARBA00023002"/>
    </source>
</evidence>
<evidence type="ECO:0000256" key="8">
    <source>
        <dbReference type="ARBA" id="ARBA00049547"/>
    </source>
</evidence>
<dbReference type="EC" id="1.4.3.3" evidence="6"/>
<dbReference type="Proteomes" id="UP001519295">
    <property type="component" value="Unassembled WGS sequence"/>
</dbReference>
<accession>A0ABS4VX59</accession>
<comment type="caution">
    <text evidence="10">The sequence shown here is derived from an EMBL/GenBank/DDBJ whole genome shotgun (WGS) entry which is preliminary data.</text>
</comment>
<keyword evidence="4" id="KW-0274">FAD</keyword>
<organism evidence="10 11">
    <name type="scientific">Pseudonocardia parietis</name>
    <dbReference type="NCBI Taxonomy" id="570936"/>
    <lineage>
        <taxon>Bacteria</taxon>
        <taxon>Bacillati</taxon>
        <taxon>Actinomycetota</taxon>
        <taxon>Actinomycetes</taxon>
        <taxon>Pseudonocardiales</taxon>
        <taxon>Pseudonocardiaceae</taxon>
        <taxon>Pseudonocardia</taxon>
    </lineage>
</organism>
<dbReference type="PANTHER" id="PTHR11530:SF11">
    <property type="entry name" value="D-ASPARTATE OXIDASE"/>
    <property type="match status" value="1"/>
</dbReference>
<keyword evidence="11" id="KW-1185">Reference proteome</keyword>
<keyword evidence="3" id="KW-0285">Flavoprotein</keyword>
<dbReference type="SUPFAM" id="SSF51971">
    <property type="entry name" value="Nucleotide-binding domain"/>
    <property type="match status" value="1"/>
</dbReference>
<keyword evidence="5 10" id="KW-0560">Oxidoreductase</keyword>
<reference evidence="10 11" key="1">
    <citation type="submission" date="2021-03" db="EMBL/GenBank/DDBJ databases">
        <title>Sequencing the genomes of 1000 actinobacteria strains.</title>
        <authorList>
            <person name="Klenk H.-P."/>
        </authorList>
    </citation>
    <scope>NUCLEOTIDE SEQUENCE [LARGE SCALE GENOMIC DNA]</scope>
    <source>
        <strain evidence="10 11">DSM 45256</strain>
    </source>
</reference>
<proteinExistence type="inferred from homology"/>
<evidence type="ECO:0000256" key="1">
    <source>
        <dbReference type="ARBA" id="ARBA00001974"/>
    </source>
</evidence>
<dbReference type="GO" id="GO:0003884">
    <property type="term" value="F:D-amino-acid oxidase activity"/>
    <property type="evidence" value="ECO:0007669"/>
    <property type="project" value="UniProtKB-EC"/>
</dbReference>
<dbReference type="SUPFAM" id="SSF54373">
    <property type="entry name" value="FAD-linked reductases, C-terminal domain"/>
    <property type="match status" value="1"/>
</dbReference>
<gene>
    <name evidence="10" type="ORF">JOF36_004228</name>
</gene>
<dbReference type="EMBL" id="JAGINU010000001">
    <property type="protein sequence ID" value="MBP2368532.1"/>
    <property type="molecule type" value="Genomic_DNA"/>
</dbReference>
<evidence type="ECO:0000256" key="7">
    <source>
        <dbReference type="ARBA" id="ARBA00039751"/>
    </source>
</evidence>
<evidence type="ECO:0000256" key="2">
    <source>
        <dbReference type="ARBA" id="ARBA00006730"/>
    </source>
</evidence>
<name>A0ABS4VX59_9PSEU</name>
<feature type="domain" description="FAD dependent oxidoreductase" evidence="9">
    <location>
        <begin position="7"/>
        <end position="306"/>
    </location>
</feature>
<comment type="similarity">
    <text evidence="2">Belongs to the DAMOX/DASOX family.</text>
</comment>
<evidence type="ECO:0000313" key="10">
    <source>
        <dbReference type="EMBL" id="MBP2368532.1"/>
    </source>
</evidence>
<dbReference type="Gene3D" id="3.30.9.10">
    <property type="entry name" value="D-Amino Acid Oxidase, subunit A, domain 2"/>
    <property type="match status" value="1"/>
</dbReference>
<evidence type="ECO:0000256" key="3">
    <source>
        <dbReference type="ARBA" id="ARBA00022630"/>
    </source>
</evidence>
<dbReference type="PIRSF" id="PIRSF000189">
    <property type="entry name" value="D-aa_oxidase"/>
    <property type="match status" value="1"/>
</dbReference>
<dbReference type="RefSeq" id="WP_210029831.1">
    <property type="nucleotide sequence ID" value="NZ_JAGINU010000001.1"/>
</dbReference>
<dbReference type="PANTHER" id="PTHR11530">
    <property type="entry name" value="D-AMINO ACID OXIDASE"/>
    <property type="match status" value="1"/>
</dbReference>
<comment type="cofactor">
    <cofactor evidence="1">
        <name>FAD</name>
        <dbReference type="ChEBI" id="CHEBI:57692"/>
    </cofactor>
</comment>